<dbReference type="RefSeq" id="WP_087616972.1">
    <property type="nucleotide sequence ID" value="NZ_JAFBEY010000001.1"/>
</dbReference>
<accession>A0ABX3ZIS8</accession>
<sequence length="176" mass="20382">MEKRNNRRPKKSKKEKLIWALIILVIVIVGYGYMSSILKQKYSETALIDSIEIAASDYKKDKYSKGTITYNSEDITENKKIILSEENIAKLLTQFEKTTVTGIKRKDIDALNLKNSYTIEFDSNYGDDLVLFVGRDEISQNVILDFMAFEKKLADKYLVQDEETFYLIEELVKQAP</sequence>
<protein>
    <submittedName>
        <fullName evidence="2">Uncharacterized protein</fullName>
    </submittedName>
</protein>
<name>A0ABX3ZIS8_9BACL</name>
<evidence type="ECO:0000313" key="2">
    <source>
        <dbReference type="EMBL" id="OUZ39585.1"/>
    </source>
</evidence>
<comment type="caution">
    <text evidence="2">The sequence shown here is derived from an EMBL/GenBank/DDBJ whole genome shotgun (WGS) entry which is preliminary data.</text>
</comment>
<keyword evidence="1" id="KW-0812">Transmembrane</keyword>
<dbReference type="Proteomes" id="UP000196594">
    <property type="component" value="Unassembled WGS sequence"/>
</dbReference>
<evidence type="ECO:0000256" key="1">
    <source>
        <dbReference type="SAM" id="Phobius"/>
    </source>
</evidence>
<keyword evidence="3" id="KW-1185">Reference proteome</keyword>
<dbReference type="EMBL" id="NHNT01000003">
    <property type="protein sequence ID" value="OUZ39585.1"/>
    <property type="molecule type" value="Genomic_DNA"/>
</dbReference>
<organism evidence="2 3">
    <name type="scientific">Solibacillus kalamii</name>
    <dbReference type="NCBI Taxonomy" id="1748298"/>
    <lineage>
        <taxon>Bacteria</taxon>
        <taxon>Bacillati</taxon>
        <taxon>Bacillota</taxon>
        <taxon>Bacilli</taxon>
        <taxon>Bacillales</taxon>
        <taxon>Caryophanaceae</taxon>
        <taxon>Solibacillus</taxon>
    </lineage>
</organism>
<keyword evidence="1" id="KW-1133">Transmembrane helix</keyword>
<feature type="transmembrane region" description="Helical" evidence="1">
    <location>
        <begin position="17"/>
        <end position="34"/>
    </location>
</feature>
<proteinExistence type="predicted"/>
<reference evidence="2 3" key="1">
    <citation type="journal article" date="2017" name="Int. J. Syst. Evol. Microbiol.">
        <title>Solibacillus kalamii sp. nov., isolated from a high-efficiency particulate arrestance filter system used in the International Space Station.</title>
        <authorList>
            <person name="Checinska Sielaff A."/>
            <person name="Kumar R.M."/>
            <person name="Pal D."/>
            <person name="Mayilraj S."/>
            <person name="Venkateswaran K."/>
        </authorList>
    </citation>
    <scope>NUCLEOTIDE SEQUENCE [LARGE SCALE GENOMIC DNA]</scope>
    <source>
        <strain evidence="2 3">ISSFR-015</strain>
    </source>
</reference>
<evidence type="ECO:0000313" key="3">
    <source>
        <dbReference type="Proteomes" id="UP000196594"/>
    </source>
</evidence>
<keyword evidence="1" id="KW-0472">Membrane</keyword>
<gene>
    <name evidence="2" type="ORF">CBM15_07975</name>
</gene>